<feature type="region of interest" description="Disordered" evidence="2">
    <location>
        <begin position="193"/>
        <end position="212"/>
    </location>
</feature>
<evidence type="ECO:0000313" key="4">
    <source>
        <dbReference type="Proteomes" id="UP000053758"/>
    </source>
</evidence>
<accession>A0A081CGT2</accession>
<dbReference type="AlphaFoldDB" id="A0A081CGT2"/>
<dbReference type="GO" id="GO:0000070">
    <property type="term" value="P:mitotic sister chromatid segregation"/>
    <property type="evidence" value="ECO:0007669"/>
    <property type="project" value="InterPro"/>
</dbReference>
<dbReference type="InterPro" id="IPR013950">
    <property type="entry name" value="Mis14/Nsl1"/>
</dbReference>
<keyword evidence="1" id="KW-0175">Coiled coil</keyword>
<proteinExistence type="predicted"/>
<keyword evidence="4" id="KW-1185">Reference proteome</keyword>
<dbReference type="EMBL" id="DF830077">
    <property type="protein sequence ID" value="GAK65878.1"/>
    <property type="molecule type" value="Genomic_DNA"/>
</dbReference>
<evidence type="ECO:0000256" key="2">
    <source>
        <dbReference type="SAM" id="MobiDB-lite"/>
    </source>
</evidence>
<dbReference type="Proteomes" id="UP000053758">
    <property type="component" value="Unassembled WGS sequence"/>
</dbReference>
<dbReference type="GeneID" id="26304843"/>
<name>A0A081CGT2_PSEA2</name>
<feature type="coiled-coil region" evidence="1">
    <location>
        <begin position="89"/>
        <end position="157"/>
    </location>
</feature>
<organism evidence="3">
    <name type="scientific">Pseudozyma antarctica</name>
    <name type="common">Yeast</name>
    <name type="synonym">Candida antarctica</name>
    <dbReference type="NCBI Taxonomy" id="84753"/>
    <lineage>
        <taxon>Eukaryota</taxon>
        <taxon>Fungi</taxon>
        <taxon>Dikarya</taxon>
        <taxon>Basidiomycota</taxon>
        <taxon>Ustilaginomycotina</taxon>
        <taxon>Ustilaginomycetes</taxon>
        <taxon>Ustilaginales</taxon>
        <taxon>Ustilaginaceae</taxon>
        <taxon>Moesziomyces</taxon>
    </lineage>
</organism>
<dbReference type="GO" id="GO:0000776">
    <property type="term" value="C:kinetochore"/>
    <property type="evidence" value="ECO:0007669"/>
    <property type="project" value="InterPro"/>
</dbReference>
<feature type="compositionally biased region" description="Basic and acidic residues" evidence="2">
    <location>
        <begin position="195"/>
        <end position="208"/>
    </location>
</feature>
<reference evidence="3" key="1">
    <citation type="submission" date="2014-07" db="EMBL/GenBank/DDBJ databases">
        <title>Draft genome sequence of the yeast Pseudozyma antarctica JCM 10317 known as a producer of lipase B which used in a wide range of industrial applications.</title>
        <authorList>
            <person name="Morita T."/>
            <person name="Saika A."/>
            <person name="Koike H."/>
        </authorList>
    </citation>
    <scope>NUCLEOTIDE SEQUENCE</scope>
    <source>
        <strain evidence="3">JCM 10317</strain>
    </source>
</reference>
<sequence>MSSHFPRLNLDRPADLDHVLRVIHQHATKVAQMEFGSELGRDKALKAVVDKMTKRLTGATRAKIERNLLYNGMSPHEYARHSKGVEPFDEELSRRLQMLNDQANNLTTEVIAFRKSLPARRAQAMEKRAAVIRALEAKKEQQRRAVEKEHANKLREESRPIALDLKRKAEAADTLKQSVLDITSLQVVSPPVADVDSRASDSRERTGETRQALADNASVVEAAAFISFADESYLPFSGSVGHVQHMYLYTLIRRNHWCLHA</sequence>
<dbReference type="Pfam" id="PF08641">
    <property type="entry name" value="Mis14"/>
    <property type="match status" value="1"/>
</dbReference>
<evidence type="ECO:0000256" key="1">
    <source>
        <dbReference type="SAM" id="Coils"/>
    </source>
</evidence>
<dbReference type="HOGENOM" id="CLU_093212_0_0_1"/>
<protein>
    <submittedName>
        <fullName evidence="3">Uncharacterized protein</fullName>
    </submittedName>
</protein>
<dbReference type="RefSeq" id="XP_014656040.1">
    <property type="nucleotide sequence ID" value="XM_014800554.1"/>
</dbReference>
<evidence type="ECO:0000313" key="3">
    <source>
        <dbReference type="EMBL" id="GAK65878.1"/>
    </source>
</evidence>
<gene>
    <name evidence="3" type="ORF">PAN0_010c4100</name>
</gene>